<keyword evidence="2" id="KW-0472">Membrane</keyword>
<organism evidence="3 4">
    <name type="scientific">Pochonia chlamydosporia 170</name>
    <dbReference type="NCBI Taxonomy" id="1380566"/>
    <lineage>
        <taxon>Eukaryota</taxon>
        <taxon>Fungi</taxon>
        <taxon>Dikarya</taxon>
        <taxon>Ascomycota</taxon>
        <taxon>Pezizomycotina</taxon>
        <taxon>Sordariomycetes</taxon>
        <taxon>Hypocreomycetidae</taxon>
        <taxon>Hypocreales</taxon>
        <taxon>Clavicipitaceae</taxon>
        <taxon>Pochonia</taxon>
    </lineage>
</organism>
<dbReference type="PANTHER" id="PTHR37451">
    <property type="entry name" value="MARVEL DOMAIN"/>
    <property type="match status" value="1"/>
</dbReference>
<feature type="compositionally biased region" description="Polar residues" evidence="1">
    <location>
        <begin position="239"/>
        <end position="251"/>
    </location>
</feature>
<evidence type="ECO:0000256" key="1">
    <source>
        <dbReference type="SAM" id="MobiDB-lite"/>
    </source>
</evidence>
<comment type="caution">
    <text evidence="3">The sequence shown here is derived from an EMBL/GenBank/DDBJ whole genome shotgun (WGS) entry which is preliminary data.</text>
</comment>
<reference evidence="3 4" key="1">
    <citation type="journal article" date="2016" name="PLoS Pathog.">
        <title>Biosynthesis of antibiotic leucinostatins in bio-control fungus Purpureocillium lilacinum and their inhibition on phytophthora revealed by genome mining.</title>
        <authorList>
            <person name="Wang G."/>
            <person name="Liu Z."/>
            <person name="Lin R."/>
            <person name="Li E."/>
            <person name="Mao Z."/>
            <person name="Ling J."/>
            <person name="Yang Y."/>
            <person name="Yin W.B."/>
            <person name="Xie B."/>
        </authorList>
    </citation>
    <scope>NUCLEOTIDE SEQUENCE [LARGE SCALE GENOMIC DNA]</scope>
    <source>
        <strain evidence="3">170</strain>
    </source>
</reference>
<proteinExistence type="predicted"/>
<dbReference type="OrthoDB" id="5241662at2759"/>
<feature type="transmembrane region" description="Helical" evidence="2">
    <location>
        <begin position="79"/>
        <end position="104"/>
    </location>
</feature>
<evidence type="ECO:0000313" key="3">
    <source>
        <dbReference type="EMBL" id="OAQ62832.1"/>
    </source>
</evidence>
<feature type="compositionally biased region" description="Low complexity" evidence="1">
    <location>
        <begin position="259"/>
        <end position="289"/>
    </location>
</feature>
<keyword evidence="2" id="KW-0812">Transmembrane</keyword>
<feature type="compositionally biased region" description="Pro residues" evidence="1">
    <location>
        <begin position="308"/>
        <end position="320"/>
    </location>
</feature>
<dbReference type="AlphaFoldDB" id="A0A179FBJ3"/>
<feature type="compositionally biased region" description="Low complexity" evidence="1">
    <location>
        <begin position="321"/>
        <end position="335"/>
    </location>
</feature>
<dbReference type="KEGG" id="pchm:VFPPC_14480"/>
<feature type="compositionally biased region" description="Low complexity" evidence="1">
    <location>
        <begin position="203"/>
        <end position="237"/>
    </location>
</feature>
<gene>
    <name evidence="3" type="ORF">VFPPC_14480</name>
</gene>
<sequence length="335" mass="37779">MEQAGEKSTSHVLETPLWVVVVRGFQFLISLIILGLAGRLMHDLYLDEFGLSVATALITWAILFYTLSTEKIPAWQTAYHILAVTVLDAFLVIMWLATFAAVAARRATFNIDVNVRGCVDDGSAIDSKTCFTKRDIEKRAILFKSGGAMMSAIAGLGALMWLLFIATFVWTLLMFLRGRKEGRFPIGGGAGNSNNFQMEPKTEQAAPMMQQQQQQQPPQQYEQQQQQQYQQPIQPQPTGEYQPSPLTQNPTPAGYPTAQSPYQQQPPYQPPQENQQYNQYNQQYPSYQQHVQHGSELSGTPLPQQSYPTPPPVTTSPPPQQQQQQYYQQPQQHQQ</sequence>
<keyword evidence="2" id="KW-1133">Transmembrane helix</keyword>
<feature type="transmembrane region" description="Helical" evidence="2">
    <location>
        <begin position="152"/>
        <end position="176"/>
    </location>
</feature>
<feature type="transmembrane region" description="Helical" evidence="2">
    <location>
        <begin position="17"/>
        <end position="37"/>
    </location>
</feature>
<protein>
    <submittedName>
        <fullName evidence="3">G-protein coupled receptor protein</fullName>
    </submittedName>
</protein>
<feature type="transmembrane region" description="Helical" evidence="2">
    <location>
        <begin position="49"/>
        <end position="67"/>
    </location>
</feature>
<keyword evidence="3" id="KW-0675">Receptor</keyword>
<feature type="compositionally biased region" description="Polar residues" evidence="1">
    <location>
        <begin position="290"/>
        <end position="302"/>
    </location>
</feature>
<dbReference type="STRING" id="1380566.A0A179FBJ3"/>
<evidence type="ECO:0000313" key="4">
    <source>
        <dbReference type="Proteomes" id="UP000078397"/>
    </source>
</evidence>
<keyword evidence="4" id="KW-1185">Reference proteome</keyword>
<dbReference type="EMBL" id="LSBJ02000006">
    <property type="protein sequence ID" value="OAQ62832.1"/>
    <property type="molecule type" value="Genomic_DNA"/>
</dbReference>
<evidence type="ECO:0000256" key="2">
    <source>
        <dbReference type="SAM" id="Phobius"/>
    </source>
</evidence>
<name>A0A179FBJ3_METCM</name>
<dbReference type="GeneID" id="28856242"/>
<feature type="region of interest" description="Disordered" evidence="1">
    <location>
        <begin position="203"/>
        <end position="335"/>
    </location>
</feature>
<accession>A0A179FBJ3</accession>
<dbReference type="PANTHER" id="PTHR37451:SF4">
    <property type="entry name" value="MARVEL DOMAIN-CONTAINING PROTEIN"/>
    <property type="match status" value="1"/>
</dbReference>
<dbReference type="Proteomes" id="UP000078397">
    <property type="component" value="Unassembled WGS sequence"/>
</dbReference>
<dbReference type="RefSeq" id="XP_018140412.1">
    <property type="nucleotide sequence ID" value="XM_018292248.1"/>
</dbReference>